<keyword evidence="9" id="KW-1185">Reference proteome</keyword>
<dbReference type="EC" id="2.4.1.-" evidence="8"/>
<evidence type="ECO:0000256" key="3">
    <source>
        <dbReference type="ARBA" id="ARBA00022676"/>
    </source>
</evidence>
<proteinExistence type="inferred from homology"/>
<comment type="subcellular location">
    <subcellularLocation>
        <location evidence="1">Membrane</location>
        <topology evidence="1">Single-pass membrane protein</topology>
    </subcellularLocation>
</comment>
<protein>
    <recommendedName>
        <fullName evidence="8">Glycosyltransferase family 92 protein</fullName>
        <ecNumber evidence="8">2.4.1.-</ecNumber>
    </recommendedName>
</protein>
<evidence type="ECO:0000256" key="2">
    <source>
        <dbReference type="ARBA" id="ARBA00007647"/>
    </source>
</evidence>
<dbReference type="OrthoDB" id="6061442at2759"/>
<dbReference type="InterPro" id="IPR008166">
    <property type="entry name" value="Glyco_transf_92"/>
</dbReference>
<sequence>MPLKMLFAFIQPKFIAAMVLSGLVTVVVLYLSILDDTHLNTHLTQNTRTRPVKTMFWYKPNITTEMYLLSAYYDDRPTIDPMTRPAIRIIGMAHKDEVDKEKLSCLVTYEGRETPVLQAITPTDIGIGGWRHGKFFREYIFVCGSLRVKDKNATFVSVVDQTYLTQTNWESHEQVRVPVRYPRREETMDFGCCVSLAYWKFDPYRLVEWVELHRLWGVKEINIYGSMVEDTTERVFLYYHQQGILTYTRVPRPITEDGEIMFHIMATPVINDCMYKNMYRYKKIVVTDLDEMIVPRGNLMTYHDMLAAIENETESSHPYRMYNFRNVYYFSELPQNTSQPEYALTLRQNHHLRELTAHGTATKSISDPMACNNLHNHYCLKIPKMLEKTPHSIQVHEKFGLNQHYKKCHFDKYRKAYNLPSCKEALKNYTYDPTMLKFKKKMLASLKKPLKDLQLIKHVS</sequence>
<name>A0A1S3JQ50_LINAN</name>
<dbReference type="STRING" id="7574.A0A1S3JQ50"/>
<keyword evidence="7 8" id="KW-0472">Membrane</keyword>
<feature type="transmembrane region" description="Helical" evidence="8">
    <location>
        <begin position="12"/>
        <end position="33"/>
    </location>
</feature>
<evidence type="ECO:0000256" key="1">
    <source>
        <dbReference type="ARBA" id="ARBA00004167"/>
    </source>
</evidence>
<keyword evidence="3 8" id="KW-0328">Glycosyltransferase</keyword>
<comment type="similarity">
    <text evidence="2 8">Belongs to the glycosyltransferase 92 family.</text>
</comment>
<evidence type="ECO:0000256" key="4">
    <source>
        <dbReference type="ARBA" id="ARBA00022679"/>
    </source>
</evidence>
<evidence type="ECO:0000256" key="6">
    <source>
        <dbReference type="ARBA" id="ARBA00022989"/>
    </source>
</evidence>
<dbReference type="PANTHER" id="PTHR21461">
    <property type="entry name" value="GLYCOSYLTRANSFERASE FAMILY 92 PROTEIN"/>
    <property type="match status" value="1"/>
</dbReference>
<dbReference type="KEGG" id="lak:106175163"/>
<dbReference type="GO" id="GO:0016020">
    <property type="term" value="C:membrane"/>
    <property type="evidence" value="ECO:0007669"/>
    <property type="project" value="UniProtKB-SubCell"/>
</dbReference>
<evidence type="ECO:0000256" key="8">
    <source>
        <dbReference type="RuleBase" id="RU366017"/>
    </source>
</evidence>
<gene>
    <name evidence="10" type="primary">LOC106175163</name>
</gene>
<dbReference type="GO" id="GO:0005737">
    <property type="term" value="C:cytoplasm"/>
    <property type="evidence" value="ECO:0007669"/>
    <property type="project" value="TreeGrafter"/>
</dbReference>
<dbReference type="PANTHER" id="PTHR21461:SF69">
    <property type="entry name" value="GLYCOSYLTRANSFERASE FAMILY 92 PROTEIN"/>
    <property type="match status" value="1"/>
</dbReference>
<evidence type="ECO:0000256" key="7">
    <source>
        <dbReference type="ARBA" id="ARBA00023136"/>
    </source>
</evidence>
<keyword evidence="4 8" id="KW-0808">Transferase</keyword>
<dbReference type="Pfam" id="PF01697">
    <property type="entry name" value="Glyco_transf_92"/>
    <property type="match status" value="1"/>
</dbReference>
<dbReference type="RefSeq" id="XP_013412475.1">
    <property type="nucleotide sequence ID" value="XM_013557021.1"/>
</dbReference>
<evidence type="ECO:0000313" key="9">
    <source>
        <dbReference type="Proteomes" id="UP000085678"/>
    </source>
</evidence>
<dbReference type="Proteomes" id="UP000085678">
    <property type="component" value="Unplaced"/>
</dbReference>
<organism evidence="9 10">
    <name type="scientific">Lingula anatina</name>
    <name type="common">Brachiopod</name>
    <name type="synonym">Lingula unguis</name>
    <dbReference type="NCBI Taxonomy" id="7574"/>
    <lineage>
        <taxon>Eukaryota</taxon>
        <taxon>Metazoa</taxon>
        <taxon>Spiralia</taxon>
        <taxon>Lophotrochozoa</taxon>
        <taxon>Brachiopoda</taxon>
        <taxon>Linguliformea</taxon>
        <taxon>Lingulata</taxon>
        <taxon>Lingulida</taxon>
        <taxon>Linguloidea</taxon>
        <taxon>Lingulidae</taxon>
        <taxon>Lingula</taxon>
    </lineage>
</organism>
<keyword evidence="5 8" id="KW-0812">Transmembrane</keyword>
<dbReference type="OMA" id="DFGCCVS"/>
<dbReference type="GO" id="GO:0016757">
    <property type="term" value="F:glycosyltransferase activity"/>
    <property type="evidence" value="ECO:0007669"/>
    <property type="project" value="UniProtKB-UniRule"/>
</dbReference>
<evidence type="ECO:0000256" key="5">
    <source>
        <dbReference type="ARBA" id="ARBA00022692"/>
    </source>
</evidence>
<evidence type="ECO:0000313" key="10">
    <source>
        <dbReference type="RefSeq" id="XP_013412475.1"/>
    </source>
</evidence>
<reference evidence="10" key="1">
    <citation type="submission" date="2025-08" db="UniProtKB">
        <authorList>
            <consortium name="RefSeq"/>
        </authorList>
    </citation>
    <scope>IDENTIFICATION</scope>
    <source>
        <tissue evidence="10">Gonads</tissue>
    </source>
</reference>
<dbReference type="GeneID" id="106175163"/>
<accession>A0A1S3JQ50</accession>
<dbReference type="AlphaFoldDB" id="A0A1S3JQ50"/>
<dbReference type="InParanoid" id="A0A1S3JQ50"/>
<keyword evidence="6 8" id="KW-1133">Transmembrane helix</keyword>